<dbReference type="EMBL" id="FBWG01000031">
    <property type="protein sequence ID" value="CUX48089.1"/>
    <property type="molecule type" value="Genomic_DNA"/>
</dbReference>
<evidence type="ECO:0000313" key="1">
    <source>
        <dbReference type="EMBL" id="CUX48089.1"/>
    </source>
</evidence>
<name>A0A1S7R7D9_9HYPH</name>
<proteinExistence type="predicted"/>
<protein>
    <submittedName>
        <fullName evidence="1">Uncharacterized protein</fullName>
    </submittedName>
</protein>
<organism evidence="1 2">
    <name type="scientific">Agrobacterium deltaense Zutra 3/1</name>
    <dbReference type="NCBI Taxonomy" id="1183427"/>
    <lineage>
        <taxon>Bacteria</taxon>
        <taxon>Pseudomonadati</taxon>
        <taxon>Pseudomonadota</taxon>
        <taxon>Alphaproteobacteria</taxon>
        <taxon>Hyphomicrobiales</taxon>
        <taxon>Rhizobiaceae</taxon>
        <taxon>Rhizobium/Agrobacterium group</taxon>
        <taxon>Agrobacterium</taxon>
    </lineage>
</organism>
<dbReference type="Proteomes" id="UP000191987">
    <property type="component" value="Unassembled WGS sequence"/>
</dbReference>
<evidence type="ECO:0000313" key="2">
    <source>
        <dbReference type="Proteomes" id="UP000191987"/>
    </source>
</evidence>
<reference evidence="1 2" key="1">
    <citation type="submission" date="2016-01" db="EMBL/GenBank/DDBJ databases">
        <authorList>
            <person name="Oliw E.H."/>
        </authorList>
    </citation>
    <scope>NUCLEOTIDE SEQUENCE [LARGE SCALE GENOMIC DNA]</scope>
    <source>
        <strain evidence="1 2">Zutra 3-1</strain>
    </source>
</reference>
<dbReference type="AlphaFoldDB" id="A0A1S7R7D9"/>
<accession>A0A1S7R7D9</accession>
<sequence>MPLCAGLAHPRLGLAAKSGDEAFEPIGRDIDKPAFIQIGKADAARFPQSFQLRSLVSLSLFDQAQSLAHNFAGVLVAPGLHQPVDDSFMVLGENDIACRHE</sequence>
<gene>
    <name evidence="1" type="ORF">AGR7C_Lc130039</name>
</gene>